<dbReference type="EMBL" id="CP093362">
    <property type="protein sequence ID" value="UQS84607.1"/>
    <property type="molecule type" value="Genomic_DNA"/>
</dbReference>
<evidence type="ECO:0000313" key="9">
    <source>
        <dbReference type="EMBL" id="UQS84607.1"/>
    </source>
</evidence>
<dbReference type="RefSeq" id="WP_249510592.1">
    <property type="nucleotide sequence ID" value="NZ_CP093362.1"/>
</dbReference>
<feature type="transmembrane region" description="Helical" evidence="7">
    <location>
        <begin position="233"/>
        <end position="254"/>
    </location>
</feature>
<evidence type="ECO:0000313" key="10">
    <source>
        <dbReference type="Proteomes" id="UP000831859"/>
    </source>
</evidence>
<evidence type="ECO:0000259" key="8">
    <source>
        <dbReference type="Pfam" id="PF00535"/>
    </source>
</evidence>
<feature type="transmembrane region" description="Helical" evidence="7">
    <location>
        <begin position="266"/>
        <end position="286"/>
    </location>
</feature>
<feature type="domain" description="Glycosyltransferase 2-like" evidence="8">
    <location>
        <begin position="9"/>
        <end position="171"/>
    </location>
</feature>
<dbReference type="Pfam" id="PF00535">
    <property type="entry name" value="Glycos_transf_2"/>
    <property type="match status" value="1"/>
</dbReference>
<evidence type="ECO:0000256" key="4">
    <source>
        <dbReference type="ARBA" id="ARBA00022692"/>
    </source>
</evidence>
<gene>
    <name evidence="9" type="ORF">MOO46_04970</name>
</gene>
<keyword evidence="2" id="KW-0328">Glycosyltransferase</keyword>
<evidence type="ECO:0000256" key="5">
    <source>
        <dbReference type="ARBA" id="ARBA00022989"/>
    </source>
</evidence>
<dbReference type="PANTHER" id="PTHR48090">
    <property type="entry name" value="UNDECAPRENYL-PHOSPHATE 4-DEOXY-4-FORMAMIDO-L-ARABINOSE TRANSFERASE-RELATED"/>
    <property type="match status" value="1"/>
</dbReference>
<dbReference type="PANTHER" id="PTHR48090:SF1">
    <property type="entry name" value="PROPHAGE BACTOPRENOL GLUCOSYL TRANSFERASE HOMOLOG"/>
    <property type="match status" value="1"/>
</dbReference>
<comment type="subcellular location">
    <subcellularLocation>
        <location evidence="1">Membrane</location>
        <topology evidence="1">Multi-pass membrane protein</topology>
    </subcellularLocation>
</comment>
<proteinExistence type="predicted"/>
<keyword evidence="10" id="KW-1185">Reference proteome</keyword>
<accession>A0ABY4PG90</accession>
<evidence type="ECO:0000256" key="2">
    <source>
        <dbReference type="ARBA" id="ARBA00022676"/>
    </source>
</evidence>
<dbReference type="Gene3D" id="3.90.550.10">
    <property type="entry name" value="Spore Coat Polysaccharide Biosynthesis Protein SpsA, Chain A"/>
    <property type="match status" value="1"/>
</dbReference>
<dbReference type="InterPro" id="IPR050256">
    <property type="entry name" value="Glycosyltransferase_2"/>
</dbReference>
<sequence>METNQELISIVLPVFNEESGIQNTIEILQRFIAYQPEKYELIFVDDGSKDKSADIIKKQKEKYPTIKLIEFSRNFGHQLAITAGIKYAKGNAVIVMDADLQDPPSVIPNMIKKWHDGYDVVYGKRLVREGESIFKKFTAKMFYRLMKSISNIEIPLDTGDFRLMDAKVVKELNKLKEPEPFVRGLVSWVGFKQTSVQYERQERTAGESKYPLSKMIRLASDGITSFSAVPLKIMNYASIFSILIGFIYGLVKIFNHFSSVDFATCSMFILSGIIMFGLGTVGNYLFRTFDASKQRPQYIIANRYGFDYEKNKKYLKTLKQNNG</sequence>
<reference evidence="9 10" key="1">
    <citation type="journal article" date="2022" name="Int. J. Syst. Evol. Microbiol.">
        <title>Apilactobacillus apisilvae sp. nov., Nicolia spurrieriana gen. nov. sp. nov., Bombilactobacillus folatiphilus sp. nov. and Bombilactobacillus thymidiniphilus sp. nov., four new lactic acid bacterial isolates from stingless bees Tetragonula carbonaria and Austroplebeia australis.</title>
        <authorList>
            <person name="Oliphant S.A."/>
            <person name="Watson-Haigh N.S."/>
            <person name="Sumby K.M."/>
            <person name="Gardner J."/>
            <person name="Groom S."/>
            <person name="Jiranek V."/>
        </authorList>
    </citation>
    <scope>NUCLEOTIDE SEQUENCE [LARGE SCALE GENOMIC DNA]</scope>
    <source>
        <strain evidence="9 10">SG5_A10</strain>
    </source>
</reference>
<evidence type="ECO:0000256" key="3">
    <source>
        <dbReference type="ARBA" id="ARBA00022679"/>
    </source>
</evidence>
<evidence type="ECO:0000256" key="1">
    <source>
        <dbReference type="ARBA" id="ARBA00004141"/>
    </source>
</evidence>
<evidence type="ECO:0000256" key="7">
    <source>
        <dbReference type="SAM" id="Phobius"/>
    </source>
</evidence>
<organism evidence="9 10">
    <name type="scientific">Apilactobacillus apisilvae</name>
    <dbReference type="NCBI Taxonomy" id="2923364"/>
    <lineage>
        <taxon>Bacteria</taxon>
        <taxon>Bacillati</taxon>
        <taxon>Bacillota</taxon>
        <taxon>Bacilli</taxon>
        <taxon>Lactobacillales</taxon>
        <taxon>Lactobacillaceae</taxon>
        <taxon>Apilactobacillus</taxon>
    </lineage>
</organism>
<dbReference type="CDD" id="cd04187">
    <property type="entry name" value="DPM1_like_bac"/>
    <property type="match status" value="1"/>
</dbReference>
<keyword evidence="3" id="KW-0808">Transferase</keyword>
<evidence type="ECO:0000256" key="6">
    <source>
        <dbReference type="ARBA" id="ARBA00023136"/>
    </source>
</evidence>
<dbReference type="Proteomes" id="UP000831859">
    <property type="component" value="Chromosome"/>
</dbReference>
<protein>
    <submittedName>
        <fullName evidence="9">Glycosyltransferase family 2 protein</fullName>
    </submittedName>
</protein>
<dbReference type="InterPro" id="IPR001173">
    <property type="entry name" value="Glyco_trans_2-like"/>
</dbReference>
<dbReference type="InterPro" id="IPR029044">
    <property type="entry name" value="Nucleotide-diphossugar_trans"/>
</dbReference>
<keyword evidence="6 7" id="KW-0472">Membrane</keyword>
<dbReference type="SUPFAM" id="SSF53448">
    <property type="entry name" value="Nucleotide-diphospho-sugar transferases"/>
    <property type="match status" value="1"/>
</dbReference>
<keyword evidence="5 7" id="KW-1133">Transmembrane helix</keyword>
<name>A0ABY4PG90_9LACO</name>
<keyword evidence="4 7" id="KW-0812">Transmembrane</keyword>